<evidence type="ECO:0000256" key="5">
    <source>
        <dbReference type="ARBA" id="ARBA00022806"/>
    </source>
</evidence>
<dbReference type="GO" id="GO:0005524">
    <property type="term" value="F:ATP binding"/>
    <property type="evidence" value="ECO:0007669"/>
    <property type="project" value="UniProtKB-KW"/>
</dbReference>
<organism evidence="12 13">
    <name type="scientific">Moryella indoligenes</name>
    <dbReference type="NCBI Taxonomy" id="371674"/>
    <lineage>
        <taxon>Bacteria</taxon>
        <taxon>Bacillati</taxon>
        <taxon>Bacillota</taxon>
        <taxon>Clostridia</taxon>
        <taxon>Lachnospirales</taxon>
        <taxon>Lachnospiraceae</taxon>
        <taxon>Moryella</taxon>
    </lineage>
</organism>
<evidence type="ECO:0000256" key="8">
    <source>
        <dbReference type="ARBA" id="ARBA00023125"/>
    </source>
</evidence>
<gene>
    <name evidence="12" type="ORF">J2S20_001633</name>
</gene>
<dbReference type="InterPro" id="IPR027417">
    <property type="entry name" value="P-loop_NTPase"/>
</dbReference>
<sequence length="1149" mass="130081">MNYSFLFGPSGSGKTSCAFREMAEDSLSAPGKRFFILVPEQHGMLEQKRLLMLHPRHASGNVEVMSFNRLAYRVFAELNIRNPEFMDDSGKAMVLRRVASERAGALLLWRDRMKKAGFTENVKSMISECFQYGVRPEDLRRASEQGLPLPLRRKLSDLSVLYEGFRQFIEGKSLPKEELLQIFADHIEESTLLRGAVFLFDGFTGFTPVQYRIIERLFAVAERLRFVVTIGREADPYHRTGEEALFHMSAEMTARLIDLGSKNGAVHDRDVVLKTALRFPEGGALDFLERHFLRYDGEIMRESPAAIRLLAAANPAGEVSRCAEEILRLVKREGCRYRDIAVVAADFESYAPLLQHELRQQEIPCYFDRRLSVAANPLPELLRAALSCVTESFSGRSFLRFMKSGLVTEDREGAALCDSYMSLCGIRGFQKLSAPWEYVPPSMREESLSQLNALKDEVLSLLIPLRELFKEREATVGELARCLRELMEKLKVQEKLAAMHRHFEETQDAEHAREFQGVYDETVRILLEMELLLGEERLGREDMSGVLDAGLNEIRVGQIPAFADRVVVGDLMRSRLGEIRYLFLLGANDGVLPKRKQEGGVLTDRERESLKRAGIQLAPTAREDLGMQRYYLYRVLTQPSRGLYLSFAAQDSAGHAQSPSGIVNHIQSLFPELQPETARAEEPELLSSLMAERRLLRELRALRDREPQGREEELCFFERFLPAYCEEKTQLDRAETLISAACFRHEAERLAPEAARALYGELIQGSVTRMEEFCRCPYSHFLKYGLKLRELQSFSIESQDIGTLVHRAFELVFRAAGRSGSSLPELTAAEREELVERCIAEALSEDRRGLYRDSARNVWLIQKLSKLVKRGVAVMTAQLSRGDYRPLAAELTFSAEKNAALEQRLPQGILRLGGKVDRVDLCEDGDRIYVKIVDYKTGKTGWEPYRILSGSQLQLLIYLDAVTALLSAEHPEKRIVPGALFYAPVADSFCRREKVRGAEEAFRESLKDMKPSGLLNVDDSAMQHLSQVLEEASDILPVRVKDGALVPTEQTVSERRFGLLREYARRRVSLAGSEILSGAAEALPLEEERQQACDYCPYGAVCGFDRKLPGYGYRRNRKRAAQEVWEEIDRKLLAGTAETEKQGTEEGAV</sequence>
<dbReference type="Gene3D" id="3.40.50.300">
    <property type="entry name" value="P-loop containing nucleotide triphosphate hydrolases"/>
    <property type="match status" value="3"/>
</dbReference>
<keyword evidence="5 12" id="KW-0347">Helicase</keyword>
<name>A0AAE3VB87_9FIRM</name>
<evidence type="ECO:0000256" key="6">
    <source>
        <dbReference type="ARBA" id="ARBA00022839"/>
    </source>
</evidence>
<dbReference type="InterPro" id="IPR011604">
    <property type="entry name" value="PDDEXK-like_dom_sf"/>
</dbReference>
<keyword evidence="7" id="KW-0067">ATP-binding</keyword>
<dbReference type="Gene3D" id="3.90.320.10">
    <property type="match status" value="1"/>
</dbReference>
<keyword evidence="9" id="KW-0234">DNA repair</keyword>
<evidence type="ECO:0000259" key="10">
    <source>
        <dbReference type="Pfam" id="PF12705"/>
    </source>
</evidence>
<dbReference type="PANTHER" id="PTHR30591">
    <property type="entry name" value="RECBCD ENZYME SUBUNIT RECC"/>
    <property type="match status" value="1"/>
</dbReference>
<evidence type="ECO:0000313" key="12">
    <source>
        <dbReference type="EMBL" id="MDQ0152932.1"/>
    </source>
</evidence>
<dbReference type="EMBL" id="JAUSTO010000009">
    <property type="protein sequence ID" value="MDQ0152932.1"/>
    <property type="molecule type" value="Genomic_DNA"/>
</dbReference>
<keyword evidence="8" id="KW-0238">DNA-binding</keyword>
<dbReference type="EC" id="3.6.4.12" evidence="12"/>
<dbReference type="RefSeq" id="WP_106612562.1">
    <property type="nucleotide sequence ID" value="NZ_JAUSTO010000009.1"/>
</dbReference>
<keyword evidence="6" id="KW-0269">Exonuclease</keyword>
<evidence type="ECO:0000256" key="2">
    <source>
        <dbReference type="ARBA" id="ARBA00022741"/>
    </source>
</evidence>
<dbReference type="GO" id="GO:0006281">
    <property type="term" value="P:DNA repair"/>
    <property type="evidence" value="ECO:0007669"/>
    <property type="project" value="UniProtKB-KW"/>
</dbReference>
<keyword evidence="1" id="KW-0540">Nuclease</keyword>
<dbReference type="Pfam" id="PF21445">
    <property type="entry name" value="ADDB_N"/>
    <property type="match status" value="1"/>
</dbReference>
<dbReference type="Pfam" id="PF12705">
    <property type="entry name" value="PDDEXK_1"/>
    <property type="match status" value="1"/>
</dbReference>
<dbReference type="InterPro" id="IPR049035">
    <property type="entry name" value="ADDB_N"/>
</dbReference>
<reference evidence="12" key="1">
    <citation type="submission" date="2023-07" db="EMBL/GenBank/DDBJ databases">
        <title>Genomic Encyclopedia of Type Strains, Phase IV (KMG-IV): sequencing the most valuable type-strain genomes for metagenomic binning, comparative biology and taxonomic classification.</title>
        <authorList>
            <person name="Goeker M."/>
        </authorList>
    </citation>
    <scope>NUCLEOTIDE SEQUENCE</scope>
    <source>
        <strain evidence="12">DSM 19659</strain>
    </source>
</reference>
<dbReference type="Proteomes" id="UP001241537">
    <property type="component" value="Unassembled WGS sequence"/>
</dbReference>
<dbReference type="PANTHER" id="PTHR30591:SF1">
    <property type="entry name" value="RECBCD ENZYME SUBUNIT RECC"/>
    <property type="match status" value="1"/>
</dbReference>
<evidence type="ECO:0000313" key="13">
    <source>
        <dbReference type="Proteomes" id="UP001241537"/>
    </source>
</evidence>
<proteinExistence type="predicted"/>
<accession>A0AAE3VB87</accession>
<evidence type="ECO:0000256" key="9">
    <source>
        <dbReference type="ARBA" id="ARBA00023204"/>
    </source>
</evidence>
<feature type="domain" description="ATP-dependent helicase/deoxyribonuclease subunit B N-terminal" evidence="11">
    <location>
        <begin position="5"/>
        <end position="289"/>
    </location>
</feature>
<evidence type="ECO:0000256" key="3">
    <source>
        <dbReference type="ARBA" id="ARBA00022763"/>
    </source>
</evidence>
<evidence type="ECO:0000256" key="4">
    <source>
        <dbReference type="ARBA" id="ARBA00022801"/>
    </source>
</evidence>
<evidence type="ECO:0000259" key="11">
    <source>
        <dbReference type="Pfam" id="PF21445"/>
    </source>
</evidence>
<dbReference type="InterPro" id="IPR038726">
    <property type="entry name" value="PDDEXK_AddAB-type"/>
</dbReference>
<feature type="domain" description="PD-(D/E)XK endonuclease-like" evidence="10">
    <location>
        <begin position="766"/>
        <end position="1102"/>
    </location>
</feature>
<dbReference type="GO" id="GO:0004527">
    <property type="term" value="F:exonuclease activity"/>
    <property type="evidence" value="ECO:0007669"/>
    <property type="project" value="UniProtKB-KW"/>
</dbReference>
<keyword evidence="2" id="KW-0547">Nucleotide-binding</keyword>
<dbReference type="AlphaFoldDB" id="A0AAE3VB87"/>
<keyword evidence="3" id="KW-0227">DNA damage</keyword>
<evidence type="ECO:0000256" key="7">
    <source>
        <dbReference type="ARBA" id="ARBA00022840"/>
    </source>
</evidence>
<protein>
    <submittedName>
        <fullName evidence="12">ATP-dependent helicase/nuclease subunit B</fullName>
        <ecNumber evidence="12">3.1.-.-</ecNumber>
        <ecNumber evidence="12">3.6.4.12</ecNumber>
    </submittedName>
</protein>
<dbReference type="EC" id="3.1.-.-" evidence="12"/>
<dbReference type="GO" id="GO:0003677">
    <property type="term" value="F:DNA binding"/>
    <property type="evidence" value="ECO:0007669"/>
    <property type="project" value="UniProtKB-KW"/>
</dbReference>
<dbReference type="GO" id="GO:0006310">
    <property type="term" value="P:DNA recombination"/>
    <property type="evidence" value="ECO:0007669"/>
    <property type="project" value="TreeGrafter"/>
</dbReference>
<keyword evidence="4 12" id="KW-0378">Hydrolase</keyword>
<keyword evidence="13" id="KW-1185">Reference proteome</keyword>
<dbReference type="GO" id="GO:0003678">
    <property type="term" value="F:DNA helicase activity"/>
    <property type="evidence" value="ECO:0007669"/>
    <property type="project" value="UniProtKB-EC"/>
</dbReference>
<comment type="caution">
    <text evidence="12">The sequence shown here is derived from an EMBL/GenBank/DDBJ whole genome shotgun (WGS) entry which is preliminary data.</text>
</comment>
<dbReference type="SUPFAM" id="SSF52540">
    <property type="entry name" value="P-loop containing nucleoside triphosphate hydrolases"/>
    <property type="match status" value="1"/>
</dbReference>
<evidence type="ECO:0000256" key="1">
    <source>
        <dbReference type="ARBA" id="ARBA00022722"/>
    </source>
</evidence>